<evidence type="ECO:0000313" key="16">
    <source>
        <dbReference type="EMBL" id="QBZ97086.1"/>
    </source>
</evidence>
<gene>
    <name evidence="12 16" type="primary">pgk</name>
    <name evidence="16" type="ORF">GS03_00571</name>
</gene>
<dbReference type="Gene3D" id="3.40.50.1260">
    <property type="entry name" value="Phosphoglycerate kinase, N-terminal domain"/>
    <property type="match status" value="2"/>
</dbReference>
<dbReference type="GO" id="GO:0006096">
    <property type="term" value="P:glycolytic process"/>
    <property type="evidence" value="ECO:0007669"/>
    <property type="project" value="UniProtKB-UniRule"/>
</dbReference>
<keyword evidence="7 12" id="KW-0808">Transferase</keyword>
<dbReference type="FunFam" id="3.40.50.1260:FF:000006">
    <property type="entry name" value="Phosphoglycerate kinase"/>
    <property type="match status" value="1"/>
</dbReference>
<accession>A0A4P7PR97</accession>
<feature type="binding site" evidence="12 13">
    <location>
        <begin position="19"/>
        <end position="21"/>
    </location>
    <ligand>
        <name>substrate</name>
    </ligand>
</feature>
<keyword evidence="10 12" id="KW-0067">ATP-binding</keyword>
<comment type="subcellular location">
    <subcellularLocation>
        <location evidence="12">Cytoplasm</location>
    </subcellularLocation>
</comment>
<dbReference type="PANTHER" id="PTHR11406">
    <property type="entry name" value="PHOSPHOGLYCERATE KINASE"/>
    <property type="match status" value="1"/>
</dbReference>
<reference evidence="16 17" key="1">
    <citation type="submission" date="2019-04" db="EMBL/GenBank/DDBJ databases">
        <title>Flavobacterium sp. GS03.</title>
        <authorList>
            <person name="Kim H."/>
        </authorList>
    </citation>
    <scope>NUCLEOTIDE SEQUENCE [LARGE SCALE GENOMIC DNA]</scope>
    <source>
        <strain evidence="16 17">GS03</strain>
    </source>
</reference>
<proteinExistence type="inferred from homology"/>
<organism evidence="16 17">
    <name type="scientific">Flavobacterium sangjuense</name>
    <dbReference type="NCBI Taxonomy" id="2518177"/>
    <lineage>
        <taxon>Bacteria</taxon>
        <taxon>Pseudomonadati</taxon>
        <taxon>Bacteroidota</taxon>
        <taxon>Flavobacteriia</taxon>
        <taxon>Flavobacteriales</taxon>
        <taxon>Flavobacteriaceae</taxon>
        <taxon>Flavobacterium</taxon>
    </lineage>
</organism>
<dbReference type="InterPro" id="IPR001576">
    <property type="entry name" value="Phosphoglycerate_kinase"/>
</dbReference>
<evidence type="ECO:0000256" key="4">
    <source>
        <dbReference type="ARBA" id="ARBA00011245"/>
    </source>
</evidence>
<evidence type="ECO:0000313" key="17">
    <source>
        <dbReference type="Proteomes" id="UP000296862"/>
    </source>
</evidence>
<protein>
    <recommendedName>
        <fullName evidence="6 12">Phosphoglycerate kinase</fullName>
        <ecNumber evidence="5 12">2.7.2.3</ecNumber>
    </recommendedName>
</protein>
<evidence type="ECO:0000256" key="9">
    <source>
        <dbReference type="ARBA" id="ARBA00022777"/>
    </source>
</evidence>
<comment type="similarity">
    <text evidence="3 12 15">Belongs to the phosphoglycerate kinase family.</text>
</comment>
<evidence type="ECO:0000256" key="11">
    <source>
        <dbReference type="ARBA" id="ARBA00023152"/>
    </source>
</evidence>
<sequence>MKTLQDFNFNAKKAIIRVDFNVPLDENFKVTDANRIEAAKPTIDKILADGGSVILMSHLGRPKGKEDQYSLRHIVAKCAEVLGVNVQFASDCRGEIATNAAKNLKSGEVLLLENLRFYAEEEAGDENFAKELASLGDIYVNDAFGTAHRAHASTTIIAKFFPNHKCFGMLLAKEIESLNRVLNNSVKPVTAVLGGSKVSSKITVIENILDKVDHMIIGGGMTFTFVKALGGKIGDSICEDDKQELALEILRLAKEKNVQIHIPVDVVAADAFSNDAKRQVVDVREIPDGWQGLDAGPKSLANFRDVIMSSKTILWNGPLGVFEMENFANGTIELGNYIAESTEKGAFSLVGGGDSVAAVKQFGLEDKMSYVSTGGGAMLEMLEGRVLPGIAAILS</sequence>
<dbReference type="RefSeq" id="WP_136151061.1">
    <property type="nucleotide sequence ID" value="NZ_CP038810.1"/>
</dbReference>
<dbReference type="KEGG" id="fsn:GS03_00571"/>
<dbReference type="PANTHER" id="PTHR11406:SF23">
    <property type="entry name" value="PHOSPHOGLYCERATE KINASE 1, CHLOROPLASTIC-RELATED"/>
    <property type="match status" value="1"/>
</dbReference>
<dbReference type="InterPro" id="IPR015824">
    <property type="entry name" value="Phosphoglycerate_kinase_N"/>
</dbReference>
<evidence type="ECO:0000256" key="10">
    <source>
        <dbReference type="ARBA" id="ARBA00022840"/>
    </source>
</evidence>
<dbReference type="GO" id="GO:0004618">
    <property type="term" value="F:phosphoglycerate kinase activity"/>
    <property type="evidence" value="ECO:0007669"/>
    <property type="project" value="UniProtKB-UniRule"/>
</dbReference>
<keyword evidence="17" id="KW-1185">Reference proteome</keyword>
<feature type="binding site" evidence="12">
    <location>
        <position position="149"/>
    </location>
    <ligand>
        <name>substrate</name>
    </ligand>
</feature>
<dbReference type="PIRSF" id="PIRSF000724">
    <property type="entry name" value="Pgk"/>
    <property type="match status" value="1"/>
</dbReference>
<feature type="binding site" evidence="12">
    <location>
        <position position="292"/>
    </location>
    <ligand>
        <name>ATP</name>
        <dbReference type="ChEBI" id="CHEBI:30616"/>
    </ligand>
</feature>
<evidence type="ECO:0000256" key="6">
    <source>
        <dbReference type="ARBA" id="ARBA00016471"/>
    </source>
</evidence>
<evidence type="ECO:0000256" key="2">
    <source>
        <dbReference type="ARBA" id="ARBA00004838"/>
    </source>
</evidence>
<feature type="binding site" evidence="12">
    <location>
        <position position="35"/>
    </location>
    <ligand>
        <name>substrate</name>
    </ligand>
</feature>
<evidence type="ECO:0000256" key="12">
    <source>
        <dbReference type="HAMAP-Rule" id="MF_00145"/>
    </source>
</evidence>
<dbReference type="GO" id="GO:0005829">
    <property type="term" value="C:cytosol"/>
    <property type="evidence" value="ECO:0007669"/>
    <property type="project" value="TreeGrafter"/>
</dbReference>
<feature type="binding site" evidence="13">
    <location>
        <position position="116"/>
    </location>
    <ligand>
        <name>(2R)-3-phosphoglycerate</name>
        <dbReference type="ChEBI" id="CHEBI:58272"/>
    </ligand>
</feature>
<dbReference type="Pfam" id="PF00162">
    <property type="entry name" value="PGK"/>
    <property type="match status" value="1"/>
</dbReference>
<feature type="binding site" evidence="12 14">
    <location>
        <begin position="352"/>
        <end position="355"/>
    </location>
    <ligand>
        <name>ATP</name>
        <dbReference type="ChEBI" id="CHEBI:30616"/>
    </ligand>
</feature>
<dbReference type="EMBL" id="CP038810">
    <property type="protein sequence ID" value="QBZ97086.1"/>
    <property type="molecule type" value="Genomic_DNA"/>
</dbReference>
<dbReference type="GO" id="GO:0043531">
    <property type="term" value="F:ADP binding"/>
    <property type="evidence" value="ECO:0007669"/>
    <property type="project" value="TreeGrafter"/>
</dbReference>
<keyword evidence="8 12" id="KW-0547">Nucleotide-binding</keyword>
<dbReference type="EC" id="2.7.2.3" evidence="5 12"/>
<dbReference type="AlphaFoldDB" id="A0A4P7PR97"/>
<dbReference type="CDD" id="cd00318">
    <property type="entry name" value="Phosphoglycerate_kinase"/>
    <property type="match status" value="1"/>
</dbReference>
<evidence type="ECO:0000256" key="8">
    <source>
        <dbReference type="ARBA" id="ARBA00022741"/>
    </source>
</evidence>
<evidence type="ECO:0000256" key="15">
    <source>
        <dbReference type="RuleBase" id="RU000532"/>
    </source>
</evidence>
<dbReference type="GO" id="GO:0006094">
    <property type="term" value="P:gluconeogenesis"/>
    <property type="evidence" value="ECO:0007669"/>
    <property type="project" value="TreeGrafter"/>
</dbReference>
<comment type="subunit">
    <text evidence="4 12">Monomer.</text>
</comment>
<comment type="pathway">
    <text evidence="2 12">Carbohydrate degradation; glycolysis; pyruvate from D-glyceraldehyde 3-phosphate: step 2/5.</text>
</comment>
<name>A0A4P7PR97_9FLAO</name>
<evidence type="ECO:0000256" key="14">
    <source>
        <dbReference type="PIRSR" id="PIRSR000724-2"/>
    </source>
</evidence>
<evidence type="ECO:0000256" key="3">
    <source>
        <dbReference type="ARBA" id="ARBA00008982"/>
    </source>
</evidence>
<dbReference type="PRINTS" id="PR00477">
    <property type="entry name" value="PHGLYCKINASE"/>
</dbReference>
<keyword evidence="9 12" id="KW-0418">Kinase</keyword>
<evidence type="ECO:0000256" key="7">
    <source>
        <dbReference type="ARBA" id="ARBA00022679"/>
    </source>
</evidence>
<evidence type="ECO:0000256" key="1">
    <source>
        <dbReference type="ARBA" id="ARBA00000642"/>
    </source>
</evidence>
<feature type="binding site" evidence="12">
    <location>
        <position position="116"/>
    </location>
    <ligand>
        <name>substrate</name>
    </ligand>
</feature>
<evidence type="ECO:0000256" key="13">
    <source>
        <dbReference type="PIRSR" id="PIRSR000724-1"/>
    </source>
</evidence>
<dbReference type="OrthoDB" id="9808460at2"/>
<keyword evidence="11 12" id="KW-0324">Glycolysis</keyword>
<dbReference type="UniPathway" id="UPA00109">
    <property type="reaction ID" value="UER00185"/>
</dbReference>
<comment type="catalytic activity">
    <reaction evidence="1 12 15">
        <text>(2R)-3-phosphoglycerate + ATP = (2R)-3-phospho-glyceroyl phosphate + ADP</text>
        <dbReference type="Rhea" id="RHEA:14801"/>
        <dbReference type="ChEBI" id="CHEBI:30616"/>
        <dbReference type="ChEBI" id="CHEBI:57604"/>
        <dbReference type="ChEBI" id="CHEBI:58272"/>
        <dbReference type="ChEBI" id="CHEBI:456216"/>
        <dbReference type="EC" id="2.7.2.3"/>
    </reaction>
</comment>
<dbReference type="SUPFAM" id="SSF53748">
    <property type="entry name" value="Phosphoglycerate kinase"/>
    <property type="match status" value="1"/>
</dbReference>
<dbReference type="InterPro" id="IPR036043">
    <property type="entry name" value="Phosphoglycerate_kinase_sf"/>
</dbReference>
<feature type="binding site" evidence="12 14">
    <location>
        <position position="323"/>
    </location>
    <ligand>
        <name>ATP</name>
        <dbReference type="ChEBI" id="CHEBI:30616"/>
    </ligand>
</feature>
<keyword evidence="12" id="KW-0963">Cytoplasm</keyword>
<evidence type="ECO:0000256" key="5">
    <source>
        <dbReference type="ARBA" id="ARBA00013061"/>
    </source>
</evidence>
<feature type="binding site" evidence="13">
    <location>
        <position position="149"/>
    </location>
    <ligand>
        <name>(2R)-3-phosphoglycerate</name>
        <dbReference type="ChEBI" id="CHEBI:58272"/>
    </ligand>
</feature>
<feature type="binding site" evidence="12 14">
    <location>
        <position position="201"/>
    </location>
    <ligand>
        <name>ATP</name>
        <dbReference type="ChEBI" id="CHEBI:30616"/>
    </ligand>
</feature>
<dbReference type="FunFam" id="3.40.50.1260:FF:000003">
    <property type="entry name" value="Phosphoglycerate kinase"/>
    <property type="match status" value="1"/>
</dbReference>
<feature type="binding site" evidence="12 13">
    <location>
        <begin position="58"/>
        <end position="61"/>
    </location>
    <ligand>
        <name>substrate</name>
    </ligand>
</feature>
<feature type="binding site" evidence="13">
    <location>
        <position position="35"/>
    </location>
    <ligand>
        <name>(2R)-3-phosphoglycerate</name>
        <dbReference type="ChEBI" id="CHEBI:58272"/>
    </ligand>
</feature>
<dbReference type="HAMAP" id="MF_00145">
    <property type="entry name" value="Phosphoglyc_kinase"/>
    <property type="match status" value="1"/>
</dbReference>
<dbReference type="GO" id="GO:0005524">
    <property type="term" value="F:ATP binding"/>
    <property type="evidence" value="ECO:0007669"/>
    <property type="project" value="UniProtKB-KW"/>
</dbReference>
<dbReference type="Proteomes" id="UP000296862">
    <property type="component" value="Chromosome"/>
</dbReference>